<dbReference type="PANTHER" id="PTHR11552:SF227">
    <property type="entry name" value="GLUCOSE DEHYDROGENASE [FAD, QUINONE]-LIKE PROTEIN"/>
    <property type="match status" value="1"/>
</dbReference>
<dbReference type="GO" id="GO:0004601">
    <property type="term" value="F:peroxidase activity"/>
    <property type="evidence" value="ECO:0007669"/>
    <property type="project" value="InterPro"/>
</dbReference>
<keyword evidence="7" id="KW-1185">Reference proteome</keyword>
<gene>
    <name evidence="6" type="ORF">OSB1V03_LOCUS5333</name>
</gene>
<dbReference type="EMBL" id="CAJPIZ010002654">
    <property type="protein sequence ID" value="CAG2105324.1"/>
    <property type="molecule type" value="Genomic_DNA"/>
</dbReference>
<evidence type="ECO:0000313" key="7">
    <source>
        <dbReference type="Proteomes" id="UP000759131"/>
    </source>
</evidence>
<dbReference type="Pfam" id="PF00732">
    <property type="entry name" value="GMC_oxred_N"/>
    <property type="match status" value="1"/>
</dbReference>
<feature type="domain" description="Glucose-methanol-choline oxidoreductase C-terminal" evidence="5">
    <location>
        <begin position="439"/>
        <end position="585"/>
    </location>
</feature>
<feature type="non-terminal residue" evidence="6">
    <location>
        <position position="1038"/>
    </location>
</feature>
<dbReference type="SUPFAM" id="SSF51905">
    <property type="entry name" value="FAD/NAD(P)-binding domain"/>
    <property type="match status" value="1"/>
</dbReference>
<dbReference type="SUPFAM" id="SSF54373">
    <property type="entry name" value="FAD-linked reductases, C-terminal domain"/>
    <property type="match status" value="1"/>
</dbReference>
<keyword evidence="3" id="KW-0732">Signal</keyword>
<evidence type="ECO:0000259" key="5">
    <source>
        <dbReference type="Pfam" id="PF05199"/>
    </source>
</evidence>
<feature type="signal peptide" evidence="3">
    <location>
        <begin position="1"/>
        <end position="26"/>
    </location>
</feature>
<dbReference type="AlphaFoldDB" id="A0A7R9KKC8"/>
<dbReference type="Pfam" id="PF05199">
    <property type="entry name" value="GMC_oxred_C"/>
    <property type="match status" value="1"/>
</dbReference>
<dbReference type="SUPFAM" id="SSF48113">
    <property type="entry name" value="Heme-dependent peroxidases"/>
    <property type="match status" value="1"/>
</dbReference>
<dbReference type="InterPro" id="IPR036188">
    <property type="entry name" value="FAD/NAD-bd_sf"/>
</dbReference>
<evidence type="ECO:0000259" key="4">
    <source>
        <dbReference type="Pfam" id="PF00732"/>
    </source>
</evidence>
<dbReference type="Gene3D" id="3.30.560.10">
    <property type="entry name" value="Glucose Oxidase, domain 3"/>
    <property type="match status" value="1"/>
</dbReference>
<evidence type="ECO:0000256" key="3">
    <source>
        <dbReference type="SAM" id="SignalP"/>
    </source>
</evidence>
<dbReference type="PANTHER" id="PTHR11552">
    <property type="entry name" value="GLUCOSE-METHANOL-CHOLINE GMC OXIDOREDUCTASE"/>
    <property type="match status" value="1"/>
</dbReference>
<sequence>MKKMATLSLSSLLLLMSYIMIDRQKGYERIGSREEWHSSYDYVIVGAGSAGSVVAHRLSAIESNTVLVLESGAEETIVSTMPSMSDTLKETQMDWNYTIVAQNYSCFGLNNRTMKWPRGRALGGTSAINRMVHLRGNPKDFDGWEELGAKGWQWSQVLPHFLRSENETDPTLAGNGYHSTGGPLTVSTPPEVDVMTKQWVIASNASGYEIIDMNGSKRRGTGITQRTVRDGSRQSSSDAFLAPIYKRKNLHILTNTLVTRILFDRNKRAVGVEFLRNGHKRRVKVKKEVIVSAGVVNSPQLLMLSGIGPKSHLESLKIKPIVDLPVGDNLHDHPRAYGVHFLTNATFTDKSLTIESLREYLMEGKGALTRSEYSTTLFQSSFVNETDWPDIQMGFMQSSPAASRGSGRATGIRDEIWDQFYKPYTNRSQFSISVILLRPKSRGTLRLRSSDPFDKPLLNPNYYAEEDDVSTIAEGMAEAYHIARSPTLKPYGVEPYESLVNGCESYHNSNFSHPPHEYLKCVARTLTSSAAHIVGTCKMGATDDPTAVVDPELRVRGVANVRVIDASVMPRVVSANTNAATVMIGEYGAQLIIDSIIKCLQSNSNDSPIVFPDDDNDRPTNKRQPDSNAVQCKQIDCHSPSVCFLHIDEANVGQCVRTDGSKGVCCEPDIKITGKDFELEIRIPKDIQTRRLGPPKDSSAVTLNDINTAQKVAIVFMQNQDKLEIKLRKGDLLAKRGSGEFAHQNFFGANPRAVQLSREAMIALQTAKELSKEKGFNVEQSRRRLSGIDLRSTRMNGFCPQEPECISTKYRSSDGTCNNRKHRLWGKSMITFNRLLEASYSDGINDPRVSVDGSPLPSARDVSLLLAPDRNRPNNRYTLMVMQLGQFIDHDLTHTASTRTNDNLPLRCCGEEFRANPQLVHPSCFPISVAINDPFYEKFGQKCMNFIRSAPAIRPDCQMGPREQLNQLTAYLDASNIYGSTEDRVRSLRSGRRGRLRVSIVNKRQFLPFDSNGTNFCGIPREERLQCFVAGDSRVNEQ</sequence>
<dbReference type="PROSITE" id="PS50292">
    <property type="entry name" value="PEROXIDASE_3"/>
    <property type="match status" value="1"/>
</dbReference>
<dbReference type="InterPro" id="IPR037120">
    <property type="entry name" value="Haem_peroxidase_sf_animal"/>
</dbReference>
<dbReference type="GO" id="GO:0006979">
    <property type="term" value="P:response to oxidative stress"/>
    <property type="evidence" value="ECO:0007669"/>
    <property type="project" value="InterPro"/>
</dbReference>
<dbReference type="OrthoDB" id="6503907at2759"/>
<name>A0A7R9KKC8_9ACAR</name>
<evidence type="ECO:0000256" key="1">
    <source>
        <dbReference type="ARBA" id="ARBA00010790"/>
    </source>
</evidence>
<dbReference type="GO" id="GO:0050660">
    <property type="term" value="F:flavin adenine dinucleotide binding"/>
    <property type="evidence" value="ECO:0007669"/>
    <property type="project" value="InterPro"/>
</dbReference>
<dbReference type="GO" id="GO:0020037">
    <property type="term" value="F:heme binding"/>
    <property type="evidence" value="ECO:0007669"/>
    <property type="project" value="InterPro"/>
</dbReference>
<dbReference type="InterPro" id="IPR012132">
    <property type="entry name" value="GMC_OxRdtase"/>
</dbReference>
<dbReference type="EMBL" id="OC857229">
    <property type="protein sequence ID" value="CAD7624894.1"/>
    <property type="molecule type" value="Genomic_DNA"/>
</dbReference>
<proteinExistence type="inferred from homology"/>
<organism evidence="6">
    <name type="scientific">Medioppia subpectinata</name>
    <dbReference type="NCBI Taxonomy" id="1979941"/>
    <lineage>
        <taxon>Eukaryota</taxon>
        <taxon>Metazoa</taxon>
        <taxon>Ecdysozoa</taxon>
        <taxon>Arthropoda</taxon>
        <taxon>Chelicerata</taxon>
        <taxon>Arachnida</taxon>
        <taxon>Acari</taxon>
        <taxon>Acariformes</taxon>
        <taxon>Sarcoptiformes</taxon>
        <taxon>Oribatida</taxon>
        <taxon>Brachypylina</taxon>
        <taxon>Oppioidea</taxon>
        <taxon>Oppiidae</taxon>
        <taxon>Medioppia</taxon>
    </lineage>
</organism>
<feature type="chain" id="PRO_5036210927" evidence="3">
    <location>
        <begin position="27"/>
        <end position="1038"/>
    </location>
</feature>
<dbReference type="InterPro" id="IPR010255">
    <property type="entry name" value="Haem_peroxidase_sf"/>
</dbReference>
<dbReference type="Proteomes" id="UP000759131">
    <property type="component" value="Unassembled WGS sequence"/>
</dbReference>
<dbReference type="GO" id="GO:0016614">
    <property type="term" value="F:oxidoreductase activity, acting on CH-OH group of donors"/>
    <property type="evidence" value="ECO:0007669"/>
    <property type="project" value="InterPro"/>
</dbReference>
<reference evidence="6" key="1">
    <citation type="submission" date="2020-11" db="EMBL/GenBank/DDBJ databases">
        <authorList>
            <person name="Tran Van P."/>
        </authorList>
    </citation>
    <scope>NUCLEOTIDE SEQUENCE</scope>
</reference>
<evidence type="ECO:0000256" key="2">
    <source>
        <dbReference type="SAM" id="MobiDB-lite"/>
    </source>
</evidence>
<protein>
    <submittedName>
        <fullName evidence="6">Uncharacterized protein</fullName>
    </submittedName>
</protein>
<comment type="similarity">
    <text evidence="1">Belongs to the GMC oxidoreductase family.</text>
</comment>
<dbReference type="InterPro" id="IPR007867">
    <property type="entry name" value="GMC_OxRtase_C"/>
</dbReference>
<feature type="domain" description="Glucose-methanol-choline oxidoreductase N-terminal" evidence="4">
    <location>
        <begin position="40"/>
        <end position="334"/>
    </location>
</feature>
<dbReference type="InterPro" id="IPR019791">
    <property type="entry name" value="Haem_peroxidase_animal"/>
</dbReference>
<accession>A0A7R9KKC8</accession>
<dbReference type="Pfam" id="PF03098">
    <property type="entry name" value="An_peroxidase"/>
    <property type="match status" value="1"/>
</dbReference>
<feature type="region of interest" description="Disordered" evidence="2">
    <location>
        <begin position="608"/>
        <end position="627"/>
    </location>
</feature>
<dbReference type="Gene3D" id="1.10.640.10">
    <property type="entry name" value="Haem peroxidase domain superfamily, animal type"/>
    <property type="match status" value="1"/>
</dbReference>
<evidence type="ECO:0000313" key="6">
    <source>
        <dbReference type="EMBL" id="CAD7624894.1"/>
    </source>
</evidence>
<dbReference type="Gene3D" id="3.50.50.60">
    <property type="entry name" value="FAD/NAD(P)-binding domain"/>
    <property type="match status" value="1"/>
</dbReference>
<dbReference type="InterPro" id="IPR000172">
    <property type="entry name" value="GMC_OxRdtase_N"/>
</dbReference>